<evidence type="ECO:0000259" key="2">
    <source>
        <dbReference type="Pfam" id="PF13529"/>
    </source>
</evidence>
<keyword evidence="4" id="KW-1185">Reference proteome</keyword>
<feature type="chain" id="PRO_5047363013" description="Peptidase C39-like domain-containing protein" evidence="1">
    <location>
        <begin position="24"/>
        <end position="458"/>
    </location>
</feature>
<dbReference type="InterPro" id="IPR039564">
    <property type="entry name" value="Peptidase_C39-like"/>
</dbReference>
<sequence length="458" mass="51600">MKILISFATSVVALTLPCSIAQAKENKSSDFSAFLLSDTLWDTPIASLKKDHPEFKFDWVSGAKDRLRTVGKGMKTFNIDSGEVIVISSPQSEKISAISISYYNKGDNGTITSSNFEQLREKVVDQVNTLTGSRPEDRSGRGTVKMKKTFWRYNDTAFQLESSTNSSTNQPEFLRLRVASLKSSREGTSTARRSSLKSNVVKAKNGDVFINNIPMVDQGQKGYCACASTARIYQYYGLKTDQHEIAQLANSSANGGTSPSEMVRSLKRVTGKLNARLHVLYEYPNGLTSGPTQEEFESGKIRGSAYRDWERAMKDFVDDANDYQRLAKKKGTKSLKGDYDRFDDDQYVHKDAIRRFADPATYREMMMNKPEYDRFVDKVIEHIDEGLPVAWALQLGMFPEKDNPQAFGGHMRLIIGYNKSKKQLIFSDSWGQGHEKKYMDFGNAFSMTDCILIMPPTR</sequence>
<dbReference type="EMBL" id="BAABRL010000007">
    <property type="protein sequence ID" value="GAA5496317.1"/>
    <property type="molecule type" value="Genomic_DNA"/>
</dbReference>
<keyword evidence="1" id="KW-0732">Signal</keyword>
<evidence type="ECO:0000256" key="1">
    <source>
        <dbReference type="SAM" id="SignalP"/>
    </source>
</evidence>
<dbReference type="RefSeq" id="WP_346189002.1">
    <property type="nucleotide sequence ID" value="NZ_BAABRL010000007.1"/>
</dbReference>
<protein>
    <recommendedName>
        <fullName evidence="2">Peptidase C39-like domain-containing protein</fullName>
    </recommendedName>
</protein>
<comment type="caution">
    <text evidence="3">The sequence shown here is derived from an EMBL/GenBank/DDBJ whole genome shotgun (WGS) entry which is preliminary data.</text>
</comment>
<proteinExistence type="predicted"/>
<dbReference type="Pfam" id="PF13529">
    <property type="entry name" value="Peptidase_C39_2"/>
    <property type="match status" value="1"/>
</dbReference>
<feature type="signal peptide" evidence="1">
    <location>
        <begin position="1"/>
        <end position="23"/>
    </location>
</feature>
<gene>
    <name evidence="3" type="ORF">Rhal01_02500</name>
</gene>
<dbReference type="Proteomes" id="UP001424741">
    <property type="component" value="Unassembled WGS sequence"/>
</dbReference>
<organism evidence="3 4">
    <name type="scientific">Rubritalea halochordaticola</name>
    <dbReference type="NCBI Taxonomy" id="714537"/>
    <lineage>
        <taxon>Bacteria</taxon>
        <taxon>Pseudomonadati</taxon>
        <taxon>Verrucomicrobiota</taxon>
        <taxon>Verrucomicrobiia</taxon>
        <taxon>Verrucomicrobiales</taxon>
        <taxon>Rubritaleaceae</taxon>
        <taxon>Rubritalea</taxon>
    </lineage>
</organism>
<accession>A0ABP9V0X3</accession>
<evidence type="ECO:0000313" key="3">
    <source>
        <dbReference type="EMBL" id="GAA5496317.1"/>
    </source>
</evidence>
<feature type="domain" description="Peptidase C39-like" evidence="2">
    <location>
        <begin position="344"/>
        <end position="430"/>
    </location>
</feature>
<evidence type="ECO:0000313" key="4">
    <source>
        <dbReference type="Proteomes" id="UP001424741"/>
    </source>
</evidence>
<name>A0ABP9V0X3_9BACT</name>
<reference evidence="3 4" key="1">
    <citation type="submission" date="2024-02" db="EMBL/GenBank/DDBJ databases">
        <title>Rubritalea halochordaticola NBRC 107102.</title>
        <authorList>
            <person name="Ichikawa N."/>
            <person name="Katano-Makiyama Y."/>
            <person name="Hidaka K."/>
        </authorList>
    </citation>
    <scope>NUCLEOTIDE SEQUENCE [LARGE SCALE GENOMIC DNA]</scope>
    <source>
        <strain evidence="3 4">NBRC 107102</strain>
    </source>
</reference>